<dbReference type="AlphaFoldDB" id="A0A2T0N7B1"/>
<dbReference type="RefSeq" id="WP_106236741.1">
    <property type="nucleotide sequence ID" value="NZ_PVNG01000003.1"/>
</dbReference>
<dbReference type="OrthoDB" id="939976at2"/>
<dbReference type="Proteomes" id="UP000238312">
    <property type="component" value="Unassembled WGS sequence"/>
</dbReference>
<dbReference type="EMBL" id="PVNG01000003">
    <property type="protein sequence ID" value="PRX68472.1"/>
    <property type="molecule type" value="Genomic_DNA"/>
</dbReference>
<protein>
    <submittedName>
        <fullName evidence="1">Uncharacterized protein</fullName>
    </submittedName>
</protein>
<reference evidence="1 2" key="1">
    <citation type="submission" date="2018-03" db="EMBL/GenBank/DDBJ databases">
        <title>Genomic Encyclopedia of Type Strains, Phase III (KMG-III): the genomes of soil and plant-associated and newly described type strains.</title>
        <authorList>
            <person name="Whitman W."/>
        </authorList>
    </citation>
    <scope>NUCLEOTIDE SEQUENCE [LARGE SCALE GENOMIC DNA]</scope>
    <source>
        <strain evidence="1 2">CGMCC 4.7104</strain>
    </source>
</reference>
<gene>
    <name evidence="1" type="ORF">B0I32_103434</name>
</gene>
<accession>A0A2T0N7B1</accession>
<comment type="caution">
    <text evidence="1">The sequence shown here is derived from an EMBL/GenBank/DDBJ whole genome shotgun (WGS) entry which is preliminary data.</text>
</comment>
<dbReference type="InterPro" id="IPR040871">
    <property type="entry name" value="HopA1"/>
</dbReference>
<name>A0A2T0N7B1_9ACTN</name>
<sequence length="338" mass="36926">MTDETDNPYLRFFRQIAEEAVIQDASTFTHPRFGTLEPPRDMAAGDGHPVVTYLAKLIYLSYYAGDDAAARILMDGGKAVATIPDYEDYAFSEQLHGHNTGRGHLTPGWRITGRDGQSFLVHAEGITLSATLGELVATGPDGELTVGAPVSVRFPPSMRYAMLGWYLAVGDQGVAEREDGLVRVYFSLDGHLGAPVLMKTVTSTLNALELPFQFKMANHPAAYHRRDAGVLFLSAEAWSRHRTTLLEMCAEARAVLRDDYPRLALPLAFGVSFAVEPRVPGRLLSFGEHRCLLVAEALAEAHERGVDDAAGRLAAIRDRYAREGLSLEAPYAEPVPVS</sequence>
<dbReference type="Pfam" id="PF17914">
    <property type="entry name" value="HopA1"/>
    <property type="match status" value="1"/>
</dbReference>
<keyword evidence="2" id="KW-1185">Reference proteome</keyword>
<organism evidence="1 2">
    <name type="scientific">Nonomuraea fuscirosea</name>
    <dbReference type="NCBI Taxonomy" id="1291556"/>
    <lineage>
        <taxon>Bacteria</taxon>
        <taxon>Bacillati</taxon>
        <taxon>Actinomycetota</taxon>
        <taxon>Actinomycetes</taxon>
        <taxon>Streptosporangiales</taxon>
        <taxon>Streptosporangiaceae</taxon>
        <taxon>Nonomuraea</taxon>
    </lineage>
</organism>
<proteinExistence type="predicted"/>
<evidence type="ECO:0000313" key="2">
    <source>
        <dbReference type="Proteomes" id="UP000238312"/>
    </source>
</evidence>
<evidence type="ECO:0000313" key="1">
    <source>
        <dbReference type="EMBL" id="PRX68472.1"/>
    </source>
</evidence>